<keyword evidence="6" id="KW-0865">Zymogen</keyword>
<keyword evidence="8" id="KW-0704">Schiff base</keyword>
<comment type="caution">
    <text evidence="10">The sequence shown here is derived from an EMBL/GenBank/DDBJ whole genome shotgun (WGS) entry which is preliminary data.</text>
</comment>
<dbReference type="GO" id="GO:0004014">
    <property type="term" value="F:adenosylmethionine decarboxylase activity"/>
    <property type="evidence" value="ECO:0007669"/>
    <property type="project" value="InterPro"/>
</dbReference>
<keyword evidence="5" id="KW-0620">Polyamine biosynthesis</keyword>
<keyword evidence="3" id="KW-0068">Autocatalytic cleavage</keyword>
<evidence type="ECO:0000256" key="9">
    <source>
        <dbReference type="ARBA" id="ARBA00023317"/>
    </source>
</evidence>
<organism evidence="10 11">
    <name type="scientific">Candidatus Wolfebacteria bacterium GW2011_GWC1_43_10</name>
    <dbReference type="NCBI Taxonomy" id="1619011"/>
    <lineage>
        <taxon>Bacteria</taxon>
        <taxon>Candidatus Wolfeibacteriota</taxon>
    </lineage>
</organism>
<evidence type="ECO:0000256" key="6">
    <source>
        <dbReference type="ARBA" id="ARBA00023145"/>
    </source>
</evidence>
<dbReference type="Proteomes" id="UP000034810">
    <property type="component" value="Unassembled WGS sequence"/>
</dbReference>
<keyword evidence="4" id="KW-0745">Spermidine biosynthesis</keyword>
<evidence type="ECO:0000256" key="5">
    <source>
        <dbReference type="ARBA" id="ARBA00023115"/>
    </source>
</evidence>
<evidence type="ECO:0000256" key="4">
    <source>
        <dbReference type="ARBA" id="ARBA00023066"/>
    </source>
</evidence>
<proteinExistence type="predicted"/>
<name>A0A0G1C8U1_9BACT</name>
<evidence type="ECO:0000313" key="11">
    <source>
        <dbReference type="Proteomes" id="UP000034810"/>
    </source>
</evidence>
<evidence type="ECO:0000256" key="2">
    <source>
        <dbReference type="ARBA" id="ARBA00022793"/>
    </source>
</evidence>
<dbReference type="InterPro" id="IPR016067">
    <property type="entry name" value="S-AdoMet_deCO2ase_core"/>
</dbReference>
<dbReference type="Pfam" id="PF02675">
    <property type="entry name" value="AdoMet_dc"/>
    <property type="match status" value="1"/>
</dbReference>
<evidence type="ECO:0000256" key="8">
    <source>
        <dbReference type="ARBA" id="ARBA00023270"/>
    </source>
</evidence>
<evidence type="ECO:0000313" key="10">
    <source>
        <dbReference type="EMBL" id="KKS81977.1"/>
    </source>
</evidence>
<reference evidence="10 11" key="1">
    <citation type="journal article" date="2015" name="Nature">
        <title>rRNA introns, odd ribosomes, and small enigmatic genomes across a large radiation of phyla.</title>
        <authorList>
            <person name="Brown C.T."/>
            <person name="Hug L.A."/>
            <person name="Thomas B.C."/>
            <person name="Sharon I."/>
            <person name="Castelle C.J."/>
            <person name="Singh A."/>
            <person name="Wilkins M.J."/>
            <person name="Williams K.H."/>
            <person name="Banfield J.F."/>
        </authorList>
    </citation>
    <scope>NUCLEOTIDE SEQUENCE [LARGE SCALE GENOMIC DNA]</scope>
</reference>
<comment type="cofactor">
    <cofactor evidence="1">
        <name>pyruvate</name>
        <dbReference type="ChEBI" id="CHEBI:15361"/>
    </cofactor>
</comment>
<evidence type="ECO:0000256" key="7">
    <source>
        <dbReference type="ARBA" id="ARBA00023239"/>
    </source>
</evidence>
<keyword evidence="9" id="KW-0670">Pyruvate</keyword>
<dbReference type="InterPro" id="IPR003826">
    <property type="entry name" value="AdoMetDC_fam_prok"/>
</dbReference>
<keyword evidence="2" id="KW-0210">Decarboxylase</keyword>
<evidence type="ECO:0000256" key="1">
    <source>
        <dbReference type="ARBA" id="ARBA00001928"/>
    </source>
</evidence>
<sequence length="126" mass="15052">MKKTKNYGKELIVDLHNCDPSTFSRKIIGRYFKELCKLIDMKRCELYWWDDYGLPPEKRQTKPHLKGTSAVQFIMTSNIVIHTLDILKNVYINIFSCKNFDAHKAMNFTKKWFRGNIVNYKVIERK</sequence>
<dbReference type="SUPFAM" id="SSF56276">
    <property type="entry name" value="S-adenosylmethionine decarboxylase"/>
    <property type="match status" value="1"/>
</dbReference>
<dbReference type="EMBL" id="LCFA01000014">
    <property type="protein sequence ID" value="KKS81977.1"/>
    <property type="molecule type" value="Genomic_DNA"/>
</dbReference>
<dbReference type="AlphaFoldDB" id="A0A0G1C8U1"/>
<keyword evidence="7" id="KW-0456">Lyase</keyword>
<dbReference type="Gene3D" id="3.60.90.10">
    <property type="entry name" value="S-adenosylmethionine decarboxylase"/>
    <property type="match status" value="1"/>
</dbReference>
<gene>
    <name evidence="10" type="ORF">UV58_C0014G0023</name>
</gene>
<evidence type="ECO:0008006" key="12">
    <source>
        <dbReference type="Google" id="ProtNLM"/>
    </source>
</evidence>
<protein>
    <recommendedName>
        <fullName evidence="12">S-adenosylmethionine decarboxylase</fullName>
    </recommendedName>
</protein>
<dbReference type="GO" id="GO:0008295">
    <property type="term" value="P:spermidine biosynthetic process"/>
    <property type="evidence" value="ECO:0007669"/>
    <property type="project" value="UniProtKB-KW"/>
</dbReference>
<accession>A0A0G1C8U1</accession>
<evidence type="ECO:0000256" key="3">
    <source>
        <dbReference type="ARBA" id="ARBA00022813"/>
    </source>
</evidence>